<evidence type="ECO:0000256" key="3">
    <source>
        <dbReference type="ARBA" id="ARBA00022692"/>
    </source>
</evidence>
<dbReference type="InterPro" id="IPR045214">
    <property type="entry name" value="Surf1/Surf4"/>
</dbReference>
<evidence type="ECO:0000256" key="6">
    <source>
        <dbReference type="RuleBase" id="RU363076"/>
    </source>
</evidence>
<reference evidence="8" key="1">
    <citation type="journal article" date="2019" name="Int. J. Syst. Evol. Microbiol.">
        <title>The Global Catalogue of Microorganisms (GCM) 10K type strain sequencing project: providing services to taxonomists for standard genome sequencing and annotation.</title>
        <authorList>
            <consortium name="The Broad Institute Genomics Platform"/>
            <consortium name="The Broad Institute Genome Sequencing Center for Infectious Disease"/>
            <person name="Wu L."/>
            <person name="Ma J."/>
        </authorList>
    </citation>
    <scope>NUCLEOTIDE SEQUENCE [LARGE SCALE GENOMIC DNA]</scope>
    <source>
        <strain evidence="8">NBRC 110140</strain>
    </source>
</reference>
<dbReference type="Proteomes" id="UP001156694">
    <property type="component" value="Unassembled WGS sequence"/>
</dbReference>
<comment type="subcellular location">
    <subcellularLocation>
        <location evidence="6">Cell membrane</location>
        <topology evidence="6">Multi-pass membrane protein</topology>
    </subcellularLocation>
    <subcellularLocation>
        <location evidence="1">Membrane</location>
    </subcellularLocation>
</comment>
<dbReference type="CDD" id="cd06662">
    <property type="entry name" value="SURF1"/>
    <property type="match status" value="1"/>
</dbReference>
<organism evidence="7 8">
    <name type="scientific">Amylibacter marinus</name>
    <dbReference type="NCBI Taxonomy" id="1475483"/>
    <lineage>
        <taxon>Bacteria</taxon>
        <taxon>Pseudomonadati</taxon>
        <taxon>Pseudomonadota</taxon>
        <taxon>Alphaproteobacteria</taxon>
        <taxon>Rhodobacterales</taxon>
        <taxon>Paracoccaceae</taxon>
        <taxon>Amylibacter</taxon>
    </lineage>
</organism>
<evidence type="ECO:0000313" key="7">
    <source>
        <dbReference type="EMBL" id="GLQ34916.1"/>
    </source>
</evidence>
<comment type="caution">
    <text evidence="7">The sequence shown here is derived from an EMBL/GenBank/DDBJ whole genome shotgun (WGS) entry which is preliminary data.</text>
</comment>
<dbReference type="PROSITE" id="PS50895">
    <property type="entry name" value="SURF1"/>
    <property type="match status" value="1"/>
</dbReference>
<keyword evidence="8" id="KW-1185">Reference proteome</keyword>
<dbReference type="InterPro" id="IPR002994">
    <property type="entry name" value="Surf1/Shy1"/>
</dbReference>
<sequence length="235" mass="26526">MSKRMIAPLIFGLGGIVILLWLGFWQLGRLEWKQGIIERVTTQMGADPVSLVSQYKRTDSILDRNYVRVAFDGVLTGREAHVYAPQAGQNLGYHVVAEFQSSGKSMLLDLGIIPASAKEDARPSGPIRGTGHVLTPQDHDDAFTPDPDLEKNIYFSRFLAPIAQNMNTTPFMVVVEQAEIQIDGTWRPYDATAFRPVQASFKNDHLEYAITWFSLALVWLGMTLYLLWRIRRKTV</sequence>
<feature type="transmembrane region" description="Helical" evidence="6">
    <location>
        <begin position="208"/>
        <end position="228"/>
    </location>
</feature>
<dbReference type="EMBL" id="BSNN01000002">
    <property type="protein sequence ID" value="GLQ34916.1"/>
    <property type="molecule type" value="Genomic_DNA"/>
</dbReference>
<accession>A0ABQ5VUI0</accession>
<evidence type="ECO:0000313" key="8">
    <source>
        <dbReference type="Proteomes" id="UP001156694"/>
    </source>
</evidence>
<keyword evidence="6" id="KW-1003">Cell membrane</keyword>
<protein>
    <recommendedName>
        <fullName evidence="6">SURF1-like protein</fullName>
    </recommendedName>
</protein>
<feature type="transmembrane region" description="Helical" evidence="6">
    <location>
        <begin position="7"/>
        <end position="27"/>
    </location>
</feature>
<gene>
    <name evidence="7" type="primary">surf-1</name>
    <name evidence="7" type="ORF">GCM10007939_11990</name>
</gene>
<comment type="similarity">
    <text evidence="2 6">Belongs to the SURF1 family.</text>
</comment>
<keyword evidence="3 6" id="KW-0812">Transmembrane</keyword>
<dbReference type="PANTHER" id="PTHR23427:SF2">
    <property type="entry name" value="SURFEIT LOCUS PROTEIN 1"/>
    <property type="match status" value="1"/>
</dbReference>
<evidence type="ECO:0000256" key="4">
    <source>
        <dbReference type="ARBA" id="ARBA00022989"/>
    </source>
</evidence>
<dbReference type="PANTHER" id="PTHR23427">
    <property type="entry name" value="SURFEIT LOCUS PROTEIN"/>
    <property type="match status" value="1"/>
</dbReference>
<keyword evidence="5 6" id="KW-0472">Membrane</keyword>
<dbReference type="Pfam" id="PF02104">
    <property type="entry name" value="SURF1"/>
    <property type="match status" value="1"/>
</dbReference>
<dbReference type="RefSeq" id="WP_284376999.1">
    <property type="nucleotide sequence ID" value="NZ_BSNN01000002.1"/>
</dbReference>
<evidence type="ECO:0000256" key="1">
    <source>
        <dbReference type="ARBA" id="ARBA00004370"/>
    </source>
</evidence>
<evidence type="ECO:0000256" key="5">
    <source>
        <dbReference type="ARBA" id="ARBA00023136"/>
    </source>
</evidence>
<keyword evidence="4 6" id="KW-1133">Transmembrane helix</keyword>
<name>A0ABQ5VUI0_9RHOB</name>
<evidence type="ECO:0000256" key="2">
    <source>
        <dbReference type="ARBA" id="ARBA00007165"/>
    </source>
</evidence>
<proteinExistence type="inferred from homology"/>